<comment type="subunit">
    <text evidence="9">Monomer.</text>
</comment>
<dbReference type="SUPFAM" id="SSF52540">
    <property type="entry name" value="P-loop containing nucleoside triphosphate hydrolases"/>
    <property type="match status" value="1"/>
</dbReference>
<gene>
    <name evidence="12" type="ORF">CBR_g50406</name>
</gene>
<keyword evidence="6 9" id="KW-0665">Pyrimidine biosynthesis</keyword>
<dbReference type="GO" id="GO:0006207">
    <property type="term" value="P:'de novo' pyrimidine nucleobase biosynthetic process"/>
    <property type="evidence" value="ECO:0007669"/>
    <property type="project" value="InterPro"/>
</dbReference>
<dbReference type="OrthoDB" id="442176at2759"/>
<dbReference type="InterPro" id="IPR013543">
    <property type="entry name" value="Ca/CaM-dep_prot_kinase-assoc"/>
</dbReference>
<dbReference type="GO" id="GO:0004683">
    <property type="term" value="F:calcium/calmodulin-dependent protein kinase activity"/>
    <property type="evidence" value="ECO:0007669"/>
    <property type="project" value="InterPro"/>
</dbReference>
<evidence type="ECO:0000256" key="5">
    <source>
        <dbReference type="ARBA" id="ARBA00022840"/>
    </source>
</evidence>
<comment type="caution">
    <text evidence="9">Lacks conserved residue(s) required for the propagation of feature annotation.</text>
</comment>
<sequence>MITRASSIQKNVVDEKFLQMEFADGDLAGGKNLVYESRERFGENVRKFCEHFVQVGGTVLMLGRPQAGAVWEVVSSGRRANDENLHSTFDDAAPFNDGDSDKQSQSKRFHIPQPRSLLAPEDMASHRTINVEADNFSGNGGKVMQLAPGDPLSAHASPSTTKSIGFIWRSLASVEAVLAGDVDTCRDEGGGDTWTVHAIPCSCVIDTSSRGASRSAAADFCCSLLQVYPSSEVDITMESEGQVNGTFVYEGASAAAYEMREKPTVIFVLGGPGSGKGTQCARIVENYGFVHLSAGDLLRAEVASGSEHGVMLQNMMKEGKIVPAEVTVGLLQAAMAKSGKNKFLIDGFPRDEDNRLTFERVTGIIPEFVLFFDCPEDVMEKRLLNRGEGRVDDNVETIRKRFKVFSCQSVPVVDYYERLAKVRKVKSTYPPDMVFTNIKPYFTKFLEADVLDATRKLVKAIDNGDSLTYRKFVDEKLTAYEPEAQGHLVEGLPFHLLWLDTVDQNTQEDKRVISRICSPWVRLLGENAAIVGYARLFQAAKGPVVSTSNETRVWERRKSEDGAFEWKLVHLHRTTAPMWDT</sequence>
<comment type="subcellular location">
    <subcellularLocation>
        <location evidence="9">Cytoplasm</location>
    </subcellularLocation>
    <subcellularLocation>
        <location evidence="9">Nucleus</location>
    </subcellularLocation>
</comment>
<comment type="domain">
    <text evidence="9">Consists of three domains, a large central CORE domain and two small peripheral domains, NMPbind and LID, which undergo movements during catalysis. The LID domain closes over the site of phosphoryl transfer upon ATP binding. Assembling and dissambling the active center during each catalytic cycle provides an effective means to prevent ATP hydrolysis.</text>
</comment>
<dbReference type="Gene3D" id="3.10.450.50">
    <property type="match status" value="1"/>
</dbReference>
<dbReference type="EMBL" id="BFEA01000796">
    <property type="protein sequence ID" value="GBG90227.1"/>
    <property type="molecule type" value="Genomic_DNA"/>
</dbReference>
<keyword evidence="4 9" id="KW-0418">Kinase</keyword>
<evidence type="ECO:0000256" key="2">
    <source>
        <dbReference type="ARBA" id="ARBA00022679"/>
    </source>
</evidence>
<dbReference type="GO" id="GO:0036430">
    <property type="term" value="F:CMP kinase activity"/>
    <property type="evidence" value="ECO:0007669"/>
    <property type="project" value="RHEA"/>
</dbReference>
<dbReference type="HAMAP" id="MF_03172">
    <property type="entry name" value="Adenylate_kinase_UMP_CMP_kin"/>
    <property type="match status" value="1"/>
</dbReference>
<evidence type="ECO:0000313" key="13">
    <source>
        <dbReference type="Proteomes" id="UP000265515"/>
    </source>
</evidence>
<dbReference type="Proteomes" id="UP000265515">
    <property type="component" value="Unassembled WGS sequence"/>
</dbReference>
<feature type="binding site" evidence="9">
    <location>
        <begin position="347"/>
        <end position="350"/>
    </location>
    <ligand>
        <name>a ribonucleoside 5'-phosphate</name>
        <dbReference type="ChEBI" id="CHEBI:58043"/>
    </ligand>
</feature>
<dbReference type="AlphaFoldDB" id="A0A388M6K4"/>
<evidence type="ECO:0000256" key="4">
    <source>
        <dbReference type="ARBA" id="ARBA00022777"/>
    </source>
</evidence>
<comment type="similarity">
    <text evidence="9">Belongs to the adenylate kinase family. UMP-CMP kinase subfamily.</text>
</comment>
<dbReference type="GO" id="GO:0033862">
    <property type="term" value="F:UMP kinase activity"/>
    <property type="evidence" value="ECO:0007669"/>
    <property type="project" value="RHEA"/>
</dbReference>
<evidence type="ECO:0000256" key="1">
    <source>
        <dbReference type="ARBA" id="ARBA00022490"/>
    </source>
</evidence>
<keyword evidence="3 9" id="KW-0547">Nucleotide-binding</keyword>
<protein>
    <recommendedName>
        <fullName evidence="9">UMP-CMP kinase</fullName>
        <ecNumber evidence="9">2.7.4.14</ecNumber>
    </recommendedName>
    <alternativeName>
        <fullName evidence="9">Deoxycytidylate kinase</fullName>
        <shortName evidence="9">CK</shortName>
        <shortName evidence="9">dCMP kinase</shortName>
    </alternativeName>
    <alternativeName>
        <fullName evidence="9">Uridine monophosphate/cytidine monophosphate kinase</fullName>
        <shortName evidence="9">UMP/CMP kinase</shortName>
        <shortName evidence="9">UMP/CMPK</shortName>
    </alternativeName>
</protein>
<reference evidence="12 13" key="1">
    <citation type="journal article" date="2018" name="Cell">
        <title>The Chara Genome: Secondary Complexity and Implications for Plant Terrestrialization.</title>
        <authorList>
            <person name="Nishiyama T."/>
            <person name="Sakayama H."/>
            <person name="Vries J.D."/>
            <person name="Buschmann H."/>
            <person name="Saint-Marcoux D."/>
            <person name="Ullrich K.K."/>
            <person name="Haas F.B."/>
            <person name="Vanderstraeten L."/>
            <person name="Becker D."/>
            <person name="Lang D."/>
            <person name="Vosolsobe S."/>
            <person name="Rombauts S."/>
            <person name="Wilhelmsson P.K.I."/>
            <person name="Janitza P."/>
            <person name="Kern R."/>
            <person name="Heyl A."/>
            <person name="Rumpler F."/>
            <person name="Villalobos L.I.A.C."/>
            <person name="Clay J.M."/>
            <person name="Skokan R."/>
            <person name="Toyoda A."/>
            <person name="Suzuki Y."/>
            <person name="Kagoshima H."/>
            <person name="Schijlen E."/>
            <person name="Tajeshwar N."/>
            <person name="Catarino B."/>
            <person name="Hetherington A.J."/>
            <person name="Saltykova A."/>
            <person name="Bonnot C."/>
            <person name="Breuninger H."/>
            <person name="Symeonidi A."/>
            <person name="Radhakrishnan G.V."/>
            <person name="Van Nieuwerburgh F."/>
            <person name="Deforce D."/>
            <person name="Chang C."/>
            <person name="Karol K.G."/>
            <person name="Hedrich R."/>
            <person name="Ulvskov P."/>
            <person name="Glockner G."/>
            <person name="Delwiche C.F."/>
            <person name="Petrasek J."/>
            <person name="Van de Peer Y."/>
            <person name="Friml J."/>
            <person name="Beilby M."/>
            <person name="Dolan L."/>
            <person name="Kohara Y."/>
            <person name="Sugano S."/>
            <person name="Fujiyama A."/>
            <person name="Delaux P.-M."/>
            <person name="Quint M."/>
            <person name="TheiBen G."/>
            <person name="Hagemann M."/>
            <person name="Harholt J."/>
            <person name="Dunand C."/>
            <person name="Zachgo S."/>
            <person name="Langdale J."/>
            <person name="Maumus F."/>
            <person name="Straeten D.V.D."/>
            <person name="Gould S.B."/>
            <person name="Rensing S.A."/>
        </authorList>
    </citation>
    <scope>NUCLEOTIDE SEQUENCE [LARGE SCALE GENOMIC DNA]</scope>
    <source>
        <strain evidence="12 13">S276</strain>
    </source>
</reference>
<comment type="caution">
    <text evidence="12">The sequence shown here is derived from an EMBL/GenBank/DDBJ whole genome shotgun (WGS) entry which is preliminary data.</text>
</comment>
<dbReference type="GO" id="GO:0006221">
    <property type="term" value="P:pyrimidine nucleotide biosynthetic process"/>
    <property type="evidence" value="ECO:0007669"/>
    <property type="project" value="UniProtKB-UniRule"/>
</dbReference>
<feature type="binding site" evidence="9">
    <location>
        <position position="299"/>
    </location>
    <ligand>
        <name>a ribonucleoside 5'-phosphate</name>
        <dbReference type="ChEBI" id="CHEBI:58043"/>
    </ligand>
</feature>
<feature type="binding site" evidence="9">
    <location>
        <begin position="273"/>
        <end position="278"/>
    </location>
    <ligand>
        <name>ATP</name>
        <dbReference type="ChEBI" id="CHEBI:30616"/>
    </ligand>
</feature>
<feature type="binding site" evidence="9">
    <location>
        <position position="429"/>
    </location>
    <ligand>
        <name>ATP</name>
        <dbReference type="ChEBI" id="CHEBI:30616"/>
    </ligand>
</feature>
<feature type="binding site" evidence="9">
    <location>
        <position position="390"/>
    </location>
    <ligand>
        <name>a ribonucleoside 5'-phosphate</name>
        <dbReference type="ChEBI" id="CHEBI:58043"/>
    </ligand>
</feature>
<feature type="binding site" evidence="9">
    <location>
        <begin position="320"/>
        <end position="322"/>
    </location>
    <ligand>
        <name>a ribonucleoside 5'-phosphate</name>
        <dbReference type="ChEBI" id="CHEBI:58043"/>
    </ligand>
</feature>
<feature type="region of interest" description="Disordered" evidence="10">
    <location>
        <begin position="82"/>
        <end position="117"/>
    </location>
</feature>
<name>A0A388M6K4_CHABU</name>
<dbReference type="GO" id="GO:0005737">
    <property type="term" value="C:cytoplasm"/>
    <property type="evidence" value="ECO:0007669"/>
    <property type="project" value="UniProtKB-SubCell"/>
</dbReference>
<comment type="catalytic activity">
    <reaction evidence="9">
        <text>CMP + ATP = CDP + ADP</text>
        <dbReference type="Rhea" id="RHEA:11600"/>
        <dbReference type="ChEBI" id="CHEBI:30616"/>
        <dbReference type="ChEBI" id="CHEBI:58069"/>
        <dbReference type="ChEBI" id="CHEBI:60377"/>
        <dbReference type="ChEBI" id="CHEBI:456216"/>
        <dbReference type="EC" id="2.7.4.14"/>
    </reaction>
</comment>
<dbReference type="Gramene" id="GBG90227">
    <property type="protein sequence ID" value="GBG90227"/>
    <property type="gene ID" value="CBR_g50406"/>
</dbReference>
<keyword evidence="2 9" id="KW-0808">Transferase</keyword>
<dbReference type="STRING" id="69332.A0A388M6K4"/>
<dbReference type="NCBIfam" id="TIGR01359">
    <property type="entry name" value="UMP_CMP_kin_fam"/>
    <property type="match status" value="1"/>
</dbReference>
<evidence type="ECO:0000256" key="10">
    <source>
        <dbReference type="SAM" id="MobiDB-lite"/>
    </source>
</evidence>
<comment type="cofactor">
    <cofactor evidence="9">
        <name>Mg(2+)</name>
        <dbReference type="ChEBI" id="CHEBI:18420"/>
    </cofactor>
    <text evidence="9">Binds 1 Mg(2+) ion per monomer.</text>
</comment>
<feature type="domain" description="Calcium/calmodulin-dependent protein kinase II association-domain" evidence="11">
    <location>
        <begin position="447"/>
        <end position="577"/>
    </location>
</feature>
<keyword evidence="5 9" id="KW-0067">ATP-binding</keyword>
<dbReference type="PRINTS" id="PR00094">
    <property type="entry name" value="ADENYLTKNASE"/>
</dbReference>
<dbReference type="InterPro" id="IPR027417">
    <property type="entry name" value="P-loop_NTPase"/>
</dbReference>
<dbReference type="CDD" id="cd01428">
    <property type="entry name" value="ADK"/>
    <property type="match status" value="1"/>
</dbReference>
<dbReference type="EC" id="2.7.4.14" evidence="9"/>
<feature type="binding site" evidence="9">
    <location>
        <position position="386"/>
    </location>
    <ligand>
        <name>ATP</name>
        <dbReference type="ChEBI" id="CHEBI:30616"/>
    </ligand>
</feature>
<evidence type="ECO:0000256" key="8">
    <source>
        <dbReference type="ARBA" id="ARBA00048116"/>
    </source>
</evidence>
<dbReference type="InterPro" id="IPR033690">
    <property type="entry name" value="Adenylat_kinase_CS"/>
</dbReference>
<dbReference type="GO" id="GO:0005634">
    <property type="term" value="C:nucleus"/>
    <property type="evidence" value="ECO:0007669"/>
    <property type="project" value="UniProtKB-SubCell"/>
</dbReference>
<dbReference type="PROSITE" id="PS00113">
    <property type="entry name" value="ADENYLATE_KINASE"/>
    <property type="match status" value="1"/>
</dbReference>
<keyword evidence="7 9" id="KW-0539">Nucleus</keyword>
<proteinExistence type="inferred from homology"/>
<feature type="binding site" evidence="9">
    <location>
        <position position="401"/>
    </location>
    <ligand>
        <name>a ribonucleoside 5'-phosphate</name>
        <dbReference type="ChEBI" id="CHEBI:58043"/>
    </ligand>
</feature>
<dbReference type="PANTHER" id="PTHR23359">
    <property type="entry name" value="NUCLEOTIDE KINASE"/>
    <property type="match status" value="1"/>
</dbReference>
<keyword evidence="13" id="KW-1185">Reference proteome</keyword>
<dbReference type="GO" id="GO:0005524">
    <property type="term" value="F:ATP binding"/>
    <property type="evidence" value="ECO:0007669"/>
    <property type="project" value="UniProtKB-KW"/>
</dbReference>
<dbReference type="InterPro" id="IPR000850">
    <property type="entry name" value="Adenylat/UMP-CMP_kin"/>
</dbReference>
<evidence type="ECO:0000256" key="9">
    <source>
        <dbReference type="HAMAP-Rule" id="MF_03172"/>
    </source>
</evidence>
<dbReference type="InterPro" id="IPR032710">
    <property type="entry name" value="NTF2-like_dom_sf"/>
</dbReference>
<organism evidence="12 13">
    <name type="scientific">Chara braunii</name>
    <name type="common">Braun's stonewort</name>
    <dbReference type="NCBI Taxonomy" id="69332"/>
    <lineage>
        <taxon>Eukaryota</taxon>
        <taxon>Viridiplantae</taxon>
        <taxon>Streptophyta</taxon>
        <taxon>Charophyceae</taxon>
        <taxon>Charales</taxon>
        <taxon>Characeae</taxon>
        <taxon>Chara</taxon>
    </lineage>
</organism>
<keyword evidence="1 9" id="KW-0963">Cytoplasm</keyword>
<dbReference type="HAMAP" id="MF_00235">
    <property type="entry name" value="Adenylate_kinase_Adk"/>
    <property type="match status" value="1"/>
</dbReference>
<dbReference type="Pfam" id="PF00406">
    <property type="entry name" value="ADK"/>
    <property type="match status" value="1"/>
</dbReference>
<dbReference type="Gene3D" id="3.40.50.300">
    <property type="entry name" value="P-loop containing nucleotide triphosphate hydrolases"/>
    <property type="match status" value="1"/>
</dbReference>
<comment type="function">
    <text evidence="9">Catalyzes the phosphorylation of pyrimidine nucleoside monophosphates at the expense of ATP. Plays an important role in de novo pyrimidine nucleotide biosynthesis. Has preference for UMP and CMP as phosphate acceptors.</text>
</comment>
<dbReference type="FunFam" id="3.40.50.300:FF:000315">
    <property type="entry name" value="Adenylate kinase 1"/>
    <property type="match status" value="1"/>
</dbReference>
<evidence type="ECO:0000313" key="12">
    <source>
        <dbReference type="EMBL" id="GBG90227.1"/>
    </source>
</evidence>
<evidence type="ECO:0000256" key="6">
    <source>
        <dbReference type="ARBA" id="ARBA00022975"/>
    </source>
</evidence>
<dbReference type="GO" id="GO:0036431">
    <property type="term" value="F:dCMP kinase activity"/>
    <property type="evidence" value="ECO:0007669"/>
    <property type="project" value="RHEA"/>
</dbReference>
<feature type="binding site" evidence="9">
    <location>
        <position position="354"/>
    </location>
    <ligand>
        <name>CMP</name>
        <dbReference type="ChEBI" id="CHEBI:60377"/>
    </ligand>
</feature>
<comment type="catalytic activity">
    <reaction evidence="9">
        <text>dCMP + ATP = dCDP + ADP</text>
        <dbReference type="Rhea" id="RHEA:25094"/>
        <dbReference type="ChEBI" id="CHEBI:30616"/>
        <dbReference type="ChEBI" id="CHEBI:57566"/>
        <dbReference type="ChEBI" id="CHEBI:58593"/>
        <dbReference type="ChEBI" id="CHEBI:456216"/>
        <dbReference type="EC" id="2.7.4.14"/>
    </reaction>
</comment>
<dbReference type="Pfam" id="PF08332">
    <property type="entry name" value="CaMKII_AD"/>
    <property type="match status" value="1"/>
</dbReference>
<accession>A0A388M6K4</accession>
<evidence type="ECO:0000256" key="3">
    <source>
        <dbReference type="ARBA" id="ARBA00022741"/>
    </source>
</evidence>
<comment type="catalytic activity">
    <reaction evidence="8 9">
        <text>UMP + ATP = UDP + ADP</text>
        <dbReference type="Rhea" id="RHEA:24400"/>
        <dbReference type="ChEBI" id="CHEBI:30616"/>
        <dbReference type="ChEBI" id="CHEBI:57865"/>
        <dbReference type="ChEBI" id="CHEBI:58223"/>
        <dbReference type="ChEBI" id="CHEBI:456216"/>
        <dbReference type="EC" id="2.7.4.14"/>
    </reaction>
</comment>
<dbReference type="InterPro" id="IPR006266">
    <property type="entry name" value="UMP_CMP_kinase"/>
</dbReference>
<evidence type="ECO:0000259" key="11">
    <source>
        <dbReference type="Pfam" id="PF08332"/>
    </source>
</evidence>
<dbReference type="GO" id="GO:0005516">
    <property type="term" value="F:calmodulin binding"/>
    <property type="evidence" value="ECO:0007669"/>
    <property type="project" value="InterPro"/>
</dbReference>
<dbReference type="SUPFAM" id="SSF54427">
    <property type="entry name" value="NTF2-like"/>
    <property type="match status" value="1"/>
</dbReference>
<evidence type="ECO:0000256" key="7">
    <source>
        <dbReference type="ARBA" id="ARBA00023242"/>
    </source>
</evidence>